<dbReference type="AlphaFoldDB" id="R7TI86"/>
<keyword evidence="2" id="KW-0812">Transmembrane</keyword>
<evidence type="ECO:0000313" key="5">
    <source>
        <dbReference type="Proteomes" id="UP000014760"/>
    </source>
</evidence>
<organism evidence="3">
    <name type="scientific">Capitella teleta</name>
    <name type="common">Polychaete worm</name>
    <dbReference type="NCBI Taxonomy" id="283909"/>
    <lineage>
        <taxon>Eukaryota</taxon>
        <taxon>Metazoa</taxon>
        <taxon>Spiralia</taxon>
        <taxon>Lophotrochozoa</taxon>
        <taxon>Annelida</taxon>
        <taxon>Polychaeta</taxon>
        <taxon>Sedentaria</taxon>
        <taxon>Scolecida</taxon>
        <taxon>Capitellidae</taxon>
        <taxon>Capitella</taxon>
    </lineage>
</organism>
<keyword evidence="2" id="KW-0472">Membrane</keyword>
<dbReference type="Proteomes" id="UP000014760">
    <property type="component" value="Unassembled WGS sequence"/>
</dbReference>
<evidence type="ECO:0000256" key="2">
    <source>
        <dbReference type="SAM" id="Phobius"/>
    </source>
</evidence>
<feature type="region of interest" description="Disordered" evidence="1">
    <location>
        <begin position="92"/>
        <end position="159"/>
    </location>
</feature>
<evidence type="ECO:0000313" key="4">
    <source>
        <dbReference type="EnsemblMetazoa" id="CapteP185355"/>
    </source>
</evidence>
<reference evidence="5" key="1">
    <citation type="submission" date="2012-12" db="EMBL/GenBank/DDBJ databases">
        <authorList>
            <person name="Hellsten U."/>
            <person name="Grimwood J."/>
            <person name="Chapman J.A."/>
            <person name="Shapiro H."/>
            <person name="Aerts A."/>
            <person name="Otillar R.P."/>
            <person name="Terry A.Y."/>
            <person name="Boore J.L."/>
            <person name="Simakov O."/>
            <person name="Marletaz F."/>
            <person name="Cho S.-J."/>
            <person name="Edsinger-Gonzales E."/>
            <person name="Havlak P."/>
            <person name="Kuo D.-H."/>
            <person name="Larsson T."/>
            <person name="Lv J."/>
            <person name="Arendt D."/>
            <person name="Savage R."/>
            <person name="Osoegawa K."/>
            <person name="de Jong P."/>
            <person name="Lindberg D.R."/>
            <person name="Seaver E.C."/>
            <person name="Weisblat D.A."/>
            <person name="Putnam N.H."/>
            <person name="Grigoriev I.V."/>
            <person name="Rokhsar D.S."/>
        </authorList>
    </citation>
    <scope>NUCLEOTIDE SEQUENCE</scope>
    <source>
        <strain evidence="5">I ESC-2004</strain>
    </source>
</reference>
<reference evidence="3 5" key="2">
    <citation type="journal article" date="2013" name="Nature">
        <title>Insights into bilaterian evolution from three spiralian genomes.</title>
        <authorList>
            <person name="Simakov O."/>
            <person name="Marletaz F."/>
            <person name="Cho S.J."/>
            <person name="Edsinger-Gonzales E."/>
            <person name="Havlak P."/>
            <person name="Hellsten U."/>
            <person name="Kuo D.H."/>
            <person name="Larsson T."/>
            <person name="Lv J."/>
            <person name="Arendt D."/>
            <person name="Savage R."/>
            <person name="Osoegawa K."/>
            <person name="de Jong P."/>
            <person name="Grimwood J."/>
            <person name="Chapman J.A."/>
            <person name="Shapiro H."/>
            <person name="Aerts A."/>
            <person name="Otillar R.P."/>
            <person name="Terry A.Y."/>
            <person name="Boore J.L."/>
            <person name="Grigoriev I.V."/>
            <person name="Lindberg D.R."/>
            <person name="Seaver E.C."/>
            <person name="Weisblat D.A."/>
            <person name="Putnam N.H."/>
            <person name="Rokhsar D.S."/>
        </authorList>
    </citation>
    <scope>NUCLEOTIDE SEQUENCE</scope>
    <source>
        <strain evidence="3 5">I ESC-2004</strain>
    </source>
</reference>
<evidence type="ECO:0000313" key="3">
    <source>
        <dbReference type="EMBL" id="ELT90790.1"/>
    </source>
</evidence>
<accession>R7TI86</accession>
<feature type="transmembrane region" description="Helical" evidence="2">
    <location>
        <begin position="6"/>
        <end position="30"/>
    </location>
</feature>
<name>R7TI86_CAPTE</name>
<dbReference type="EMBL" id="AMQN01003022">
    <property type="status" value="NOT_ANNOTATED_CDS"/>
    <property type="molecule type" value="Genomic_DNA"/>
</dbReference>
<reference evidence="4" key="3">
    <citation type="submission" date="2015-06" db="UniProtKB">
        <authorList>
            <consortium name="EnsemblMetazoa"/>
        </authorList>
    </citation>
    <scope>IDENTIFICATION</scope>
</reference>
<evidence type="ECO:0000256" key="1">
    <source>
        <dbReference type="SAM" id="MobiDB-lite"/>
    </source>
</evidence>
<sequence length="178" mass="20447">MATTPSNGIIIGALFVVLSLVIVTACCCSLRFLKWIVNFDICIHKERTLRKFSSRVLDLPNHPRLFYVRDFDLDAALKPPLDEKRKEVLAARGRVTRITRREPSKEKPEAKDPKREPKKEKRQRKEAKPKEGKQSKKDDKVIVDVHANTGSSNEYQGLGEIYEEIPDAYEGMYLKPTH</sequence>
<keyword evidence="2" id="KW-1133">Transmembrane helix</keyword>
<gene>
    <name evidence="3" type="ORF">CAPTEDRAFT_185355</name>
</gene>
<dbReference type="EMBL" id="KB310768">
    <property type="protein sequence ID" value="ELT90790.1"/>
    <property type="molecule type" value="Genomic_DNA"/>
</dbReference>
<keyword evidence="5" id="KW-1185">Reference proteome</keyword>
<dbReference type="EnsemblMetazoa" id="CapteT185355">
    <property type="protein sequence ID" value="CapteP185355"/>
    <property type="gene ID" value="CapteG185355"/>
</dbReference>
<feature type="compositionally biased region" description="Basic and acidic residues" evidence="1">
    <location>
        <begin position="126"/>
        <end position="143"/>
    </location>
</feature>
<proteinExistence type="predicted"/>
<feature type="compositionally biased region" description="Basic and acidic residues" evidence="1">
    <location>
        <begin position="99"/>
        <end position="119"/>
    </location>
</feature>
<protein>
    <submittedName>
        <fullName evidence="3 4">Uncharacterized protein</fullName>
    </submittedName>
</protein>
<dbReference type="HOGENOM" id="CLU_1512043_0_0_1"/>